<evidence type="ECO:0008006" key="4">
    <source>
        <dbReference type="Google" id="ProtNLM"/>
    </source>
</evidence>
<accession>A0AAD9UBU7</accession>
<feature type="region of interest" description="Disordered" evidence="1">
    <location>
        <begin position="1"/>
        <end position="35"/>
    </location>
</feature>
<name>A0AAD9UBU7_9ROSI</name>
<evidence type="ECO:0000313" key="2">
    <source>
        <dbReference type="EMBL" id="KAK2651320.1"/>
    </source>
</evidence>
<proteinExistence type="predicted"/>
<dbReference type="AlphaFoldDB" id="A0AAD9UBU7"/>
<sequence>MNSSQPCLSFFDQDHNTQESISSPQTPNLEQSQGSQEVAEAIEFLSLTKRLNYNLPIKLGRSNYIYWKAQVLSSVQALDLE</sequence>
<comment type="caution">
    <text evidence="2">The sequence shown here is derived from an EMBL/GenBank/DDBJ whole genome shotgun (WGS) entry which is preliminary data.</text>
</comment>
<feature type="compositionally biased region" description="Polar residues" evidence="1">
    <location>
        <begin position="18"/>
        <end position="35"/>
    </location>
</feature>
<protein>
    <recommendedName>
        <fullName evidence="4">Retrotransposon Copia-like N-terminal domain-containing protein</fullName>
    </recommendedName>
</protein>
<evidence type="ECO:0000313" key="3">
    <source>
        <dbReference type="Proteomes" id="UP001280121"/>
    </source>
</evidence>
<gene>
    <name evidence="2" type="ORF">Ddye_018809</name>
</gene>
<organism evidence="2 3">
    <name type="scientific">Dipteronia dyeriana</name>
    <dbReference type="NCBI Taxonomy" id="168575"/>
    <lineage>
        <taxon>Eukaryota</taxon>
        <taxon>Viridiplantae</taxon>
        <taxon>Streptophyta</taxon>
        <taxon>Embryophyta</taxon>
        <taxon>Tracheophyta</taxon>
        <taxon>Spermatophyta</taxon>
        <taxon>Magnoliopsida</taxon>
        <taxon>eudicotyledons</taxon>
        <taxon>Gunneridae</taxon>
        <taxon>Pentapetalae</taxon>
        <taxon>rosids</taxon>
        <taxon>malvids</taxon>
        <taxon>Sapindales</taxon>
        <taxon>Sapindaceae</taxon>
        <taxon>Hippocastanoideae</taxon>
        <taxon>Acereae</taxon>
        <taxon>Dipteronia</taxon>
    </lineage>
</organism>
<evidence type="ECO:0000256" key="1">
    <source>
        <dbReference type="SAM" id="MobiDB-lite"/>
    </source>
</evidence>
<dbReference type="Proteomes" id="UP001280121">
    <property type="component" value="Unassembled WGS sequence"/>
</dbReference>
<dbReference type="EMBL" id="JANJYI010000005">
    <property type="protein sequence ID" value="KAK2651320.1"/>
    <property type="molecule type" value="Genomic_DNA"/>
</dbReference>
<reference evidence="2" key="1">
    <citation type="journal article" date="2023" name="Plant J.">
        <title>Genome sequences and population genomics provide insights into the demographic history, inbreeding, and mutation load of two 'living fossil' tree species of Dipteronia.</title>
        <authorList>
            <person name="Feng Y."/>
            <person name="Comes H.P."/>
            <person name="Chen J."/>
            <person name="Zhu S."/>
            <person name="Lu R."/>
            <person name="Zhang X."/>
            <person name="Li P."/>
            <person name="Qiu J."/>
            <person name="Olsen K.M."/>
            <person name="Qiu Y."/>
        </authorList>
    </citation>
    <scope>NUCLEOTIDE SEQUENCE</scope>
    <source>
        <strain evidence="2">KIB01</strain>
    </source>
</reference>
<keyword evidence="3" id="KW-1185">Reference proteome</keyword>